<dbReference type="Pfam" id="PF03413">
    <property type="entry name" value="PepSY"/>
    <property type="match status" value="1"/>
</dbReference>
<gene>
    <name evidence="2" type="ORF">IFM12276_22210</name>
</gene>
<name>A0ABM8CW39_9NOCA</name>
<evidence type="ECO:0000259" key="1">
    <source>
        <dbReference type="Pfam" id="PF03413"/>
    </source>
</evidence>
<accession>A0ABM8CW39</accession>
<protein>
    <recommendedName>
        <fullName evidence="1">PepSY domain-containing protein</fullName>
    </recommendedName>
</protein>
<keyword evidence="3" id="KW-1185">Reference proteome</keyword>
<dbReference type="RefSeq" id="WP_281879318.1">
    <property type="nucleotide sequence ID" value="NZ_AP026976.1"/>
</dbReference>
<dbReference type="EMBL" id="AP026978">
    <property type="protein sequence ID" value="BDT99192.1"/>
    <property type="molecule type" value="Genomic_DNA"/>
</dbReference>
<organism evidence="2 3">
    <name type="scientific">Nocardia sputorum</name>
    <dbReference type="NCBI Taxonomy" id="2984338"/>
    <lineage>
        <taxon>Bacteria</taxon>
        <taxon>Bacillati</taxon>
        <taxon>Actinomycetota</taxon>
        <taxon>Actinomycetes</taxon>
        <taxon>Mycobacteriales</taxon>
        <taxon>Nocardiaceae</taxon>
        <taxon>Nocardia</taxon>
    </lineage>
</organism>
<dbReference type="PROSITE" id="PS51318">
    <property type="entry name" value="TAT"/>
    <property type="match status" value="1"/>
</dbReference>
<dbReference type="Gene3D" id="3.10.450.40">
    <property type="match status" value="1"/>
</dbReference>
<dbReference type="Proteomes" id="UP001317870">
    <property type="component" value="Chromosome"/>
</dbReference>
<sequence>MKATLRRTLSGRRGLLAAAAAAALLVGGPVALYAAASPQSPARQAVAAAVPDHEWTLTAAPAIGREQAGDKAREAVPGSTVVSAELDDEGRTTVWEVELRTPDGVEHEVTIDATSGAVLGTVRQD</sequence>
<reference evidence="2 3" key="1">
    <citation type="submission" date="2022-11" db="EMBL/GenBank/DDBJ databases">
        <title>Genome Sequencing of Nocardia sp. ON39_IFM12276 and assembly.</title>
        <authorList>
            <person name="Shimojima M."/>
            <person name="Toyokawa M."/>
            <person name="Uesaka K."/>
        </authorList>
    </citation>
    <scope>NUCLEOTIDE SEQUENCE [LARGE SCALE GENOMIC DNA]</scope>
    <source>
        <strain evidence="2 3">IFM 12276</strain>
    </source>
</reference>
<evidence type="ECO:0000313" key="2">
    <source>
        <dbReference type="EMBL" id="BDT99192.1"/>
    </source>
</evidence>
<dbReference type="InterPro" id="IPR025711">
    <property type="entry name" value="PepSY"/>
</dbReference>
<proteinExistence type="predicted"/>
<dbReference type="InterPro" id="IPR006311">
    <property type="entry name" value="TAT_signal"/>
</dbReference>
<evidence type="ECO:0000313" key="3">
    <source>
        <dbReference type="Proteomes" id="UP001317870"/>
    </source>
</evidence>
<feature type="domain" description="PepSY" evidence="1">
    <location>
        <begin position="63"/>
        <end position="121"/>
    </location>
</feature>